<feature type="compositionally biased region" description="Pro residues" evidence="7">
    <location>
        <begin position="8"/>
        <end position="20"/>
    </location>
</feature>
<dbReference type="OMA" id="FHFKIAE"/>
<dbReference type="VEuPathDB" id="CryptoDB:Vbra_6491"/>
<evidence type="ECO:0000256" key="3">
    <source>
        <dbReference type="ARBA" id="ARBA00023015"/>
    </source>
</evidence>
<proteinExistence type="inferred from homology"/>
<comment type="similarity">
    <text evidence="2">Belongs to the TBP family.</text>
</comment>
<accession>A0A0G4H1I7</accession>
<dbReference type="InParanoid" id="A0A0G4H1I7"/>
<protein>
    <recommendedName>
        <fullName evidence="10">TATA-box-binding protein</fullName>
    </recommendedName>
</protein>
<dbReference type="OrthoDB" id="2127950at2759"/>
<keyword evidence="5" id="KW-0804">Transcription</keyword>
<dbReference type="SUPFAM" id="SSF55945">
    <property type="entry name" value="TATA-box binding protein-like"/>
    <property type="match status" value="2"/>
</dbReference>
<keyword evidence="4" id="KW-0238">DNA-binding</keyword>
<feature type="region of interest" description="Disordered" evidence="7">
    <location>
        <begin position="1"/>
        <end position="66"/>
    </location>
</feature>
<evidence type="ECO:0000256" key="7">
    <source>
        <dbReference type="SAM" id="MobiDB-lite"/>
    </source>
</evidence>
<sequence>MSILLDPDGPPAVPIPLPIPPKKEPSPESSLALAVPSGASAAAADAIDSSESALVPSAEPPPEMKPRVQNLIASVQLGRELDLKSIALSTRNSEFNPKKINAVVMRIREPRCTALVFRTGRMMISGSKTEKDAKLGGKRMARIIQKVGFPDVVFANFKVENVIASADVGFPVRLEGLAFDHRERCSYEPELFSGCVFRFRDVLKVKDERVEGGEKACSCTALVFVSGKVSLSGARSEEELHMAFRHLYPILLNYNKL</sequence>
<dbReference type="EMBL" id="CDMY01000929">
    <property type="protein sequence ID" value="CEM37223.1"/>
    <property type="molecule type" value="Genomic_DNA"/>
</dbReference>
<keyword evidence="6" id="KW-0539">Nucleus</keyword>
<comment type="subcellular location">
    <subcellularLocation>
        <location evidence="1">Nucleus</location>
    </subcellularLocation>
</comment>
<dbReference type="FunCoup" id="A0A0G4H1I7">
    <property type="interactions" value="514"/>
</dbReference>
<evidence type="ECO:0000256" key="2">
    <source>
        <dbReference type="ARBA" id="ARBA00005560"/>
    </source>
</evidence>
<dbReference type="CDD" id="cd04516">
    <property type="entry name" value="TBP_eukaryotes"/>
    <property type="match status" value="1"/>
</dbReference>
<evidence type="ECO:0000256" key="6">
    <source>
        <dbReference type="ARBA" id="ARBA00023242"/>
    </source>
</evidence>
<keyword evidence="9" id="KW-1185">Reference proteome</keyword>
<dbReference type="Proteomes" id="UP000041254">
    <property type="component" value="Unassembled WGS sequence"/>
</dbReference>
<reference evidence="8 9" key="1">
    <citation type="submission" date="2014-11" db="EMBL/GenBank/DDBJ databases">
        <authorList>
            <person name="Zhu J."/>
            <person name="Qi W."/>
            <person name="Song R."/>
        </authorList>
    </citation>
    <scope>NUCLEOTIDE SEQUENCE [LARGE SCALE GENOMIC DNA]</scope>
</reference>
<organism evidence="8 9">
    <name type="scientific">Vitrella brassicaformis (strain CCMP3155)</name>
    <dbReference type="NCBI Taxonomy" id="1169540"/>
    <lineage>
        <taxon>Eukaryota</taxon>
        <taxon>Sar</taxon>
        <taxon>Alveolata</taxon>
        <taxon>Colpodellida</taxon>
        <taxon>Vitrellaceae</taxon>
        <taxon>Vitrella</taxon>
    </lineage>
</organism>
<dbReference type="GO" id="GO:0006352">
    <property type="term" value="P:DNA-templated transcription initiation"/>
    <property type="evidence" value="ECO:0007669"/>
    <property type="project" value="InterPro"/>
</dbReference>
<evidence type="ECO:0000313" key="8">
    <source>
        <dbReference type="EMBL" id="CEM37223.1"/>
    </source>
</evidence>
<keyword evidence="3" id="KW-0805">Transcription regulation</keyword>
<dbReference type="AlphaFoldDB" id="A0A0G4H1I7"/>
<dbReference type="GO" id="GO:0003677">
    <property type="term" value="F:DNA binding"/>
    <property type="evidence" value="ECO:0007669"/>
    <property type="project" value="UniProtKB-KW"/>
</dbReference>
<dbReference type="PANTHER" id="PTHR10126">
    <property type="entry name" value="TATA-BOX BINDING PROTEIN"/>
    <property type="match status" value="1"/>
</dbReference>
<dbReference type="FunFam" id="3.30.310.10:FF:000005">
    <property type="entry name" value="TATA box-binding protein-like 1"/>
    <property type="match status" value="1"/>
</dbReference>
<dbReference type="PRINTS" id="PR00686">
    <property type="entry name" value="TIFACTORIID"/>
</dbReference>
<dbReference type="Pfam" id="PF00352">
    <property type="entry name" value="TBP"/>
    <property type="match status" value="2"/>
</dbReference>
<evidence type="ECO:0000256" key="5">
    <source>
        <dbReference type="ARBA" id="ARBA00023163"/>
    </source>
</evidence>
<evidence type="ECO:0000256" key="1">
    <source>
        <dbReference type="ARBA" id="ARBA00004123"/>
    </source>
</evidence>
<evidence type="ECO:0000313" key="9">
    <source>
        <dbReference type="Proteomes" id="UP000041254"/>
    </source>
</evidence>
<dbReference type="Gene3D" id="3.30.310.10">
    <property type="entry name" value="TATA-Binding Protein"/>
    <property type="match status" value="2"/>
</dbReference>
<dbReference type="GO" id="GO:0005634">
    <property type="term" value="C:nucleus"/>
    <property type="evidence" value="ECO:0007669"/>
    <property type="project" value="UniProtKB-SubCell"/>
</dbReference>
<feature type="compositionally biased region" description="Low complexity" evidence="7">
    <location>
        <begin position="27"/>
        <end position="54"/>
    </location>
</feature>
<dbReference type="InterPro" id="IPR000814">
    <property type="entry name" value="TBP"/>
</dbReference>
<evidence type="ECO:0000256" key="4">
    <source>
        <dbReference type="ARBA" id="ARBA00023125"/>
    </source>
</evidence>
<dbReference type="STRING" id="1169540.A0A0G4H1I7"/>
<dbReference type="InterPro" id="IPR033710">
    <property type="entry name" value="TBP_eukaryotic"/>
</dbReference>
<dbReference type="PhylomeDB" id="A0A0G4H1I7"/>
<evidence type="ECO:0008006" key="10">
    <source>
        <dbReference type="Google" id="ProtNLM"/>
    </source>
</evidence>
<name>A0A0G4H1I7_VITBC</name>
<gene>
    <name evidence="8" type="ORF">Vbra_6491</name>
</gene>
<dbReference type="InterPro" id="IPR012295">
    <property type="entry name" value="TBP_dom_sf"/>
</dbReference>